<dbReference type="InterPro" id="IPR003788">
    <property type="entry name" value="NDUFAF7"/>
</dbReference>
<name>A0A4U3L246_9BACT</name>
<dbReference type="GO" id="GO:0032259">
    <property type="term" value="P:methylation"/>
    <property type="evidence" value="ECO:0007669"/>
    <property type="project" value="UniProtKB-KW"/>
</dbReference>
<dbReference type="Proteomes" id="UP000305848">
    <property type="component" value="Unassembled WGS sequence"/>
</dbReference>
<dbReference type="PANTHER" id="PTHR12049">
    <property type="entry name" value="PROTEIN ARGININE METHYLTRANSFERASE NDUFAF7, MITOCHONDRIAL"/>
    <property type="match status" value="1"/>
</dbReference>
<dbReference type="EMBL" id="SZQL01000006">
    <property type="protein sequence ID" value="TKK68960.1"/>
    <property type="molecule type" value="Genomic_DNA"/>
</dbReference>
<keyword evidence="1" id="KW-0489">Methyltransferase</keyword>
<evidence type="ECO:0000256" key="2">
    <source>
        <dbReference type="ARBA" id="ARBA00022679"/>
    </source>
</evidence>
<protein>
    <recommendedName>
        <fullName evidence="5">SAM-dependent methyltransferase</fullName>
    </recommendedName>
</protein>
<evidence type="ECO:0000256" key="1">
    <source>
        <dbReference type="ARBA" id="ARBA00022603"/>
    </source>
</evidence>
<dbReference type="InterPro" id="IPR038375">
    <property type="entry name" value="NDUFAF7_sf"/>
</dbReference>
<keyword evidence="2" id="KW-0808">Transferase</keyword>
<organism evidence="3 4">
    <name type="scientific">Ilyomonas limi</name>
    <dbReference type="NCBI Taxonomy" id="2575867"/>
    <lineage>
        <taxon>Bacteria</taxon>
        <taxon>Pseudomonadati</taxon>
        <taxon>Bacteroidota</taxon>
        <taxon>Chitinophagia</taxon>
        <taxon>Chitinophagales</taxon>
        <taxon>Chitinophagaceae</taxon>
        <taxon>Ilyomonas</taxon>
    </lineage>
</organism>
<evidence type="ECO:0008006" key="5">
    <source>
        <dbReference type="Google" id="ProtNLM"/>
    </source>
</evidence>
<dbReference type="Gene3D" id="3.40.50.12710">
    <property type="match status" value="1"/>
</dbReference>
<dbReference type="AlphaFoldDB" id="A0A4U3L246"/>
<gene>
    <name evidence="3" type="ORF">FC093_09710</name>
</gene>
<dbReference type="PANTHER" id="PTHR12049:SF7">
    <property type="entry name" value="PROTEIN ARGININE METHYLTRANSFERASE NDUFAF7, MITOCHONDRIAL"/>
    <property type="match status" value="1"/>
</dbReference>
<dbReference type="Pfam" id="PF02636">
    <property type="entry name" value="Methyltransf_28"/>
    <property type="match status" value="1"/>
</dbReference>
<reference evidence="3 4" key="1">
    <citation type="submission" date="2019-05" db="EMBL/GenBank/DDBJ databases">
        <title>Panacibacter sp. strain 17mud1-8 Genome sequencing and assembly.</title>
        <authorList>
            <person name="Chhetri G."/>
        </authorList>
    </citation>
    <scope>NUCLEOTIDE SEQUENCE [LARGE SCALE GENOMIC DNA]</scope>
    <source>
        <strain evidence="3 4">17mud1-8</strain>
    </source>
</reference>
<dbReference type="OrthoDB" id="9794208at2"/>
<comment type="caution">
    <text evidence="3">The sequence shown here is derived from an EMBL/GenBank/DDBJ whole genome shotgun (WGS) entry which is preliminary data.</text>
</comment>
<evidence type="ECO:0000313" key="4">
    <source>
        <dbReference type="Proteomes" id="UP000305848"/>
    </source>
</evidence>
<dbReference type="InterPro" id="IPR029063">
    <property type="entry name" value="SAM-dependent_MTases_sf"/>
</dbReference>
<proteinExistence type="predicted"/>
<accession>A0A4U3L246</accession>
<dbReference type="GO" id="GO:0035243">
    <property type="term" value="F:protein-arginine omega-N symmetric methyltransferase activity"/>
    <property type="evidence" value="ECO:0007669"/>
    <property type="project" value="TreeGrafter"/>
</dbReference>
<sequence length="366" mass="42263">MVLSEIIIQKIREEGPISFRDFMDITLYYPALGYYTSNAEKIGISGDYYTTPHYTRLFGEMVAKQLEEMWHLLDKKPFTIVEYGAGTGVLCRDILNYLQNNKDLYEHLTYCIIEKSEVMRQKEKMILQDKVYWYDAIEEIPEVCGCVLSNELVDNFPVHQVIMEDELMEVFVDYLDGFIEVLKPASTALKNYLEELNVKLPKGFRTEINLQATEWITTVANALQKGFVLTIDYGYSSAEFYQPKRSQGSIVCYYKHEINDKVYSNIGKQDITAHVNFSALNQWGTKNGLTCTGFTNQANFLRTLGLVHYLRAMEESRDYNAAEKQKNLQFVSTLMLDMGSKFKILVQHKGLQRPLLSGLQLAYKFV</sequence>
<evidence type="ECO:0000313" key="3">
    <source>
        <dbReference type="EMBL" id="TKK68960.1"/>
    </source>
</evidence>
<dbReference type="SUPFAM" id="SSF53335">
    <property type="entry name" value="S-adenosyl-L-methionine-dependent methyltransferases"/>
    <property type="match status" value="1"/>
</dbReference>
<keyword evidence="4" id="KW-1185">Reference proteome</keyword>
<dbReference type="RefSeq" id="WP_137261580.1">
    <property type="nucleotide sequence ID" value="NZ_SZQL01000006.1"/>
</dbReference>